<dbReference type="GO" id="GO:0005886">
    <property type="term" value="C:plasma membrane"/>
    <property type="evidence" value="ECO:0007669"/>
    <property type="project" value="TreeGrafter"/>
</dbReference>
<dbReference type="Gene3D" id="1.20.120.520">
    <property type="entry name" value="nmb1532 protein domain like"/>
    <property type="match status" value="1"/>
</dbReference>
<accession>A0A0G0Z1Q8</accession>
<dbReference type="PATRIC" id="fig|1618677.3.peg.165"/>
<evidence type="ECO:0000259" key="2">
    <source>
        <dbReference type="Pfam" id="PF04282"/>
    </source>
</evidence>
<gene>
    <name evidence="3" type="ORF">UV02_C0008G0005</name>
</gene>
<organism evidence="3 4">
    <name type="scientific">Candidatus Kuenenbacteria bacterium GW2011_GWA2_42_15</name>
    <dbReference type="NCBI Taxonomy" id="1618677"/>
    <lineage>
        <taxon>Bacteria</taxon>
        <taxon>Candidatus Kueneniibacteriota</taxon>
    </lineage>
</organism>
<dbReference type="PANTHER" id="PTHR39966">
    <property type="entry name" value="BLL2471 PROTEIN-RELATED"/>
    <property type="match status" value="1"/>
</dbReference>
<protein>
    <recommendedName>
        <fullName evidence="5">Histidine kinase</fullName>
    </recommendedName>
</protein>
<feature type="domain" description="DUF438" evidence="2">
    <location>
        <begin position="9"/>
        <end position="74"/>
    </location>
</feature>
<dbReference type="InterPro" id="IPR012312">
    <property type="entry name" value="Hemerythrin-like"/>
</dbReference>
<dbReference type="Proteomes" id="UP000034516">
    <property type="component" value="Unassembled WGS sequence"/>
</dbReference>
<dbReference type="Pfam" id="PF04282">
    <property type="entry name" value="DUF438"/>
    <property type="match status" value="1"/>
</dbReference>
<sequence>MNQEKIQQLTNLLKRLNSDGITPALKQEAKEFLTDLNPAELSMAEQELIKAGLKPEDLRHLCAAHIEMLKENLKQNVELPAGHMIDTLQKEHEKILSFLDKLETVNQTIQKMESYQAEDKEWQELKHVTEHLIGAEPHHQREEQILFPELEKRGVFGPPQVMLAEHEDLRKHKHELERLVNEAETFNFTDLKNQLDATAKFLVFNLRDHIFKENNILYPTALEVITEAEIWQDMKARADKIGYCCFTPTP</sequence>
<name>A0A0G0Z1Q8_9BACT</name>
<evidence type="ECO:0000313" key="3">
    <source>
        <dbReference type="EMBL" id="KKS42710.1"/>
    </source>
</evidence>
<feature type="domain" description="Hemerythrin-like" evidence="1">
    <location>
        <begin position="83"/>
        <end position="221"/>
    </location>
</feature>
<dbReference type="PANTHER" id="PTHR39966:SF3">
    <property type="entry name" value="DUF438 DOMAIN-CONTAINING PROTEIN"/>
    <property type="match status" value="1"/>
</dbReference>
<dbReference type="AlphaFoldDB" id="A0A0G0Z1Q8"/>
<reference evidence="3 4" key="1">
    <citation type="journal article" date="2015" name="Nature">
        <title>rRNA introns, odd ribosomes, and small enigmatic genomes across a large radiation of phyla.</title>
        <authorList>
            <person name="Brown C.T."/>
            <person name="Hug L.A."/>
            <person name="Thomas B.C."/>
            <person name="Sharon I."/>
            <person name="Castelle C.J."/>
            <person name="Singh A."/>
            <person name="Wilkins M.J."/>
            <person name="Williams K.H."/>
            <person name="Banfield J.F."/>
        </authorList>
    </citation>
    <scope>NUCLEOTIDE SEQUENCE [LARGE SCALE GENOMIC DNA]</scope>
</reference>
<evidence type="ECO:0000313" key="4">
    <source>
        <dbReference type="Proteomes" id="UP000034516"/>
    </source>
</evidence>
<evidence type="ECO:0008006" key="5">
    <source>
        <dbReference type="Google" id="ProtNLM"/>
    </source>
</evidence>
<evidence type="ECO:0000259" key="1">
    <source>
        <dbReference type="Pfam" id="PF01814"/>
    </source>
</evidence>
<dbReference type="Pfam" id="PF01814">
    <property type="entry name" value="Hemerythrin"/>
    <property type="match status" value="1"/>
</dbReference>
<dbReference type="EMBL" id="LCCW01000008">
    <property type="protein sequence ID" value="KKS42710.1"/>
    <property type="molecule type" value="Genomic_DNA"/>
</dbReference>
<proteinExistence type="predicted"/>
<dbReference type="InterPro" id="IPR007380">
    <property type="entry name" value="DUF438"/>
</dbReference>
<comment type="caution">
    <text evidence="3">The sequence shown here is derived from an EMBL/GenBank/DDBJ whole genome shotgun (WGS) entry which is preliminary data.</text>
</comment>